<dbReference type="HOGENOM" id="CLU_2022605_0_0_10"/>
<proteinExistence type="predicted"/>
<dbReference type="AlphaFoldDB" id="A0A077EL74"/>
<dbReference type="EMBL" id="CP007547">
    <property type="protein sequence ID" value="AIL46175.1"/>
    <property type="molecule type" value="Genomic_DNA"/>
</dbReference>
<dbReference type="RefSeq" id="WP_024564087.1">
    <property type="nucleotide sequence ID" value="NZ_CP007547.1"/>
</dbReference>
<accession>A0A077EL74</accession>
<evidence type="ECO:0008006" key="3">
    <source>
        <dbReference type="Google" id="ProtNLM"/>
    </source>
</evidence>
<dbReference type="eggNOG" id="ENOG5033772">
    <property type="taxonomic scope" value="Bacteria"/>
</dbReference>
<sequence length="105" mass="12490">MSVLSVTFHVESAAQPQWYDFLEKEFPALVENLYDVEKYIFSEVDSNYIQEGKNYNLLLIFNDHEIRGGFLLNEMQNLSEIIHQRFSQEQVMIFITELNPITRRL</sequence>
<name>A0A077EL74_9FLAO</name>
<reference evidence="1" key="1">
    <citation type="journal article" date="2013" name="Lancet">
        <title>First case of E anophelis outbreak in an intensive-care unit.</title>
        <authorList>
            <person name="Teo J."/>
            <person name="Tan S.Y."/>
            <person name="Tay M."/>
            <person name="Ding Y."/>
            <person name="Kjelleberg S."/>
            <person name="Givskov M."/>
            <person name="Lin R.T."/>
            <person name="Yang L."/>
        </authorList>
    </citation>
    <scope>NUCLEOTIDE SEQUENCE [LARGE SCALE GENOMIC DNA]</scope>
    <source>
        <strain evidence="1">NUHP1</strain>
    </source>
</reference>
<dbReference type="Proteomes" id="UP000028933">
    <property type="component" value="Chromosome"/>
</dbReference>
<dbReference type="InterPro" id="IPR025563">
    <property type="entry name" value="DUF4286"/>
</dbReference>
<organism evidence="1 2">
    <name type="scientific">Elizabethkingia anophelis NUHP1</name>
    <dbReference type="NCBI Taxonomy" id="1338011"/>
    <lineage>
        <taxon>Bacteria</taxon>
        <taxon>Pseudomonadati</taxon>
        <taxon>Bacteroidota</taxon>
        <taxon>Flavobacteriia</taxon>
        <taxon>Flavobacteriales</taxon>
        <taxon>Weeksellaceae</taxon>
        <taxon>Elizabethkingia</taxon>
    </lineage>
</organism>
<dbReference type="STRING" id="1338011.BD94_2400"/>
<dbReference type="Pfam" id="PF14114">
    <property type="entry name" value="DUF4286"/>
    <property type="match status" value="1"/>
</dbReference>
<evidence type="ECO:0000313" key="1">
    <source>
        <dbReference type="EMBL" id="AIL46175.1"/>
    </source>
</evidence>
<dbReference type="KEGG" id="eao:BD94_2400"/>
<reference evidence="1" key="2">
    <citation type="journal article" date="2015" name="Genome Biol. Evol.">
        <title>Complete Genome Sequence and Transcriptomic Analysis of the Novel Pathogen Elizabethkingia anophelis in Response to Oxidative Stress.</title>
        <authorList>
            <person name="Li Y."/>
            <person name="Liu Y."/>
            <person name="Chew S.C."/>
            <person name="Tay M."/>
            <person name="Salido M.M."/>
            <person name="Teo J."/>
            <person name="Lauro F.M."/>
            <person name="Givskov M."/>
            <person name="Yang L."/>
        </authorList>
    </citation>
    <scope>NUCLEOTIDE SEQUENCE</scope>
    <source>
        <strain evidence="1">NUHP1</strain>
    </source>
</reference>
<gene>
    <name evidence="1" type="ORF">BD94_2400</name>
</gene>
<protein>
    <recommendedName>
        <fullName evidence="3">DUF4286 domain-containing protein</fullName>
    </recommendedName>
</protein>
<evidence type="ECO:0000313" key="2">
    <source>
        <dbReference type="Proteomes" id="UP000028933"/>
    </source>
</evidence>